<evidence type="ECO:0000256" key="2">
    <source>
        <dbReference type="ARBA" id="ARBA00002901"/>
    </source>
</evidence>
<evidence type="ECO:0000256" key="1">
    <source>
        <dbReference type="ARBA" id="ARBA00001946"/>
    </source>
</evidence>
<dbReference type="SUPFAM" id="SSF63867">
    <property type="entry name" value="MoeA C-terminal domain-like"/>
    <property type="match status" value="1"/>
</dbReference>
<evidence type="ECO:0000256" key="3">
    <source>
        <dbReference type="ARBA" id="ARBA00005046"/>
    </source>
</evidence>
<dbReference type="InterPro" id="IPR036688">
    <property type="entry name" value="MoeA_C_domain_IV_sf"/>
</dbReference>
<dbReference type="FunFam" id="2.170.190.11:FF:000001">
    <property type="entry name" value="Molybdopterin molybdenumtransferase"/>
    <property type="match status" value="1"/>
</dbReference>
<evidence type="ECO:0000256" key="4">
    <source>
        <dbReference type="ARBA" id="ARBA00010763"/>
    </source>
</evidence>
<evidence type="ECO:0000313" key="16">
    <source>
        <dbReference type="Proteomes" id="UP000218887"/>
    </source>
</evidence>
<comment type="similarity">
    <text evidence="4 13">Belongs to the MoeA family.</text>
</comment>
<comment type="cofactor">
    <cofactor evidence="1 13">
        <name>Mg(2+)</name>
        <dbReference type="ChEBI" id="CHEBI:18420"/>
    </cofactor>
</comment>
<evidence type="ECO:0000256" key="7">
    <source>
        <dbReference type="ARBA" id="ARBA00022505"/>
    </source>
</evidence>
<dbReference type="InterPro" id="IPR036425">
    <property type="entry name" value="MoaB/Mog-like_dom_sf"/>
</dbReference>
<keyword evidence="16" id="KW-1185">Reference proteome</keyword>
<dbReference type="GO" id="GO:0006777">
    <property type="term" value="P:Mo-molybdopterin cofactor biosynthetic process"/>
    <property type="evidence" value="ECO:0007669"/>
    <property type="project" value="UniProtKB-UniRule"/>
</dbReference>
<keyword evidence="10 13" id="KW-0460">Magnesium</keyword>
<keyword evidence="9 13" id="KW-0479">Metal-binding</keyword>
<proteinExistence type="inferred from homology"/>
<dbReference type="Pfam" id="PF03453">
    <property type="entry name" value="MoeA_N"/>
    <property type="match status" value="1"/>
</dbReference>
<dbReference type="InterPro" id="IPR038987">
    <property type="entry name" value="MoeA-like"/>
</dbReference>
<dbReference type="GO" id="GO:0061599">
    <property type="term" value="F:molybdopterin molybdotransferase activity"/>
    <property type="evidence" value="ECO:0007669"/>
    <property type="project" value="UniProtKB-UniRule"/>
</dbReference>
<dbReference type="Gene3D" id="2.170.190.11">
    <property type="entry name" value="Molybdopterin biosynthesis moea protein, domain 3"/>
    <property type="match status" value="1"/>
</dbReference>
<evidence type="ECO:0000256" key="6">
    <source>
        <dbReference type="ARBA" id="ARBA00021108"/>
    </source>
</evidence>
<dbReference type="SMART" id="SM00852">
    <property type="entry name" value="MoCF_biosynth"/>
    <property type="match status" value="1"/>
</dbReference>
<protein>
    <recommendedName>
        <fullName evidence="6 13">Molybdopterin molybdenumtransferase</fullName>
        <ecNumber evidence="5 13">2.10.1.1</ecNumber>
    </recommendedName>
</protein>
<dbReference type="NCBIfam" id="TIGR00177">
    <property type="entry name" value="molyb_syn"/>
    <property type="match status" value="1"/>
</dbReference>
<comment type="catalytic activity">
    <reaction evidence="12">
        <text>adenylyl-molybdopterin + molybdate = Mo-molybdopterin + AMP + H(+)</text>
        <dbReference type="Rhea" id="RHEA:35047"/>
        <dbReference type="ChEBI" id="CHEBI:15378"/>
        <dbReference type="ChEBI" id="CHEBI:36264"/>
        <dbReference type="ChEBI" id="CHEBI:62727"/>
        <dbReference type="ChEBI" id="CHEBI:71302"/>
        <dbReference type="ChEBI" id="CHEBI:456215"/>
        <dbReference type="EC" id="2.10.1.1"/>
    </reaction>
</comment>
<evidence type="ECO:0000256" key="13">
    <source>
        <dbReference type="RuleBase" id="RU365090"/>
    </source>
</evidence>
<evidence type="ECO:0000256" key="8">
    <source>
        <dbReference type="ARBA" id="ARBA00022679"/>
    </source>
</evidence>
<dbReference type="SUPFAM" id="SSF53218">
    <property type="entry name" value="Molybdenum cofactor biosynthesis proteins"/>
    <property type="match status" value="1"/>
</dbReference>
<dbReference type="CDD" id="cd00887">
    <property type="entry name" value="MoeA"/>
    <property type="match status" value="1"/>
</dbReference>
<evidence type="ECO:0000256" key="9">
    <source>
        <dbReference type="ARBA" id="ARBA00022723"/>
    </source>
</evidence>
<dbReference type="Gene3D" id="3.90.105.10">
    <property type="entry name" value="Molybdopterin biosynthesis moea protein, domain 2"/>
    <property type="match status" value="1"/>
</dbReference>
<dbReference type="GO" id="GO:0046872">
    <property type="term" value="F:metal ion binding"/>
    <property type="evidence" value="ECO:0007669"/>
    <property type="project" value="UniProtKB-UniRule"/>
</dbReference>
<evidence type="ECO:0000256" key="5">
    <source>
        <dbReference type="ARBA" id="ARBA00013269"/>
    </source>
</evidence>
<dbReference type="PANTHER" id="PTHR10192">
    <property type="entry name" value="MOLYBDOPTERIN BIOSYNTHESIS PROTEIN"/>
    <property type="match status" value="1"/>
</dbReference>
<keyword evidence="11 13" id="KW-0501">Molybdenum cofactor biosynthesis</keyword>
<dbReference type="FunFam" id="3.40.980.10:FF:000004">
    <property type="entry name" value="Molybdopterin molybdenumtransferase"/>
    <property type="match status" value="1"/>
</dbReference>
<dbReference type="NCBIfam" id="NF045515">
    <property type="entry name" value="Glp_gephyrin"/>
    <property type="match status" value="1"/>
</dbReference>
<evidence type="ECO:0000259" key="14">
    <source>
        <dbReference type="SMART" id="SM00852"/>
    </source>
</evidence>
<sequence length="420" mass="46394">MVERRKPIPINKAVEMVMNYRLKGQKEIISIHESDHRRLAEPIIAKNNVPSFDKSPYDGFALRSIDTDKASTNNPMEFEVVEHIGAGQVPTKTLGKGQATRIMTGAKIPDGADCIAMFEICKSYERNNNPFMSIKRKMNKDQNIIKEGSEVLEGKVLIEEGTIINPGVKALLATFGYNQVEVAKKPIVGIIATGTELLEVDEDLKPGKIRNSNAYMIASQINKAGGISKYYGKLADEFDTSYEAMKKALDEVDILITTGGVSVGDFDLMPAIYEKLKAEVLFNKVAMRPGSVTTVAVIEDKILFGLSGNPSACYVGFELFTRPIIQHYLYNKKPYLKRIKAILADGFPKPNPFTRFVRSYITYDNASVYVHLAGMDKSNVVTSLANSTCLMVLPGGTRGFKAGDEVEALLLDDMYGQSDF</sequence>
<dbReference type="Pfam" id="PF03454">
    <property type="entry name" value="MoeA_C"/>
    <property type="match status" value="1"/>
</dbReference>
<comment type="function">
    <text evidence="2 13">Catalyzes the insertion of molybdate into adenylated molybdopterin with the concomitant release of AMP.</text>
</comment>
<keyword evidence="7 13" id="KW-0500">Molybdenum</keyword>
<accession>A0A2A2IBN9</accession>
<gene>
    <name evidence="15" type="ORF">CIL05_14315</name>
</gene>
<evidence type="ECO:0000256" key="10">
    <source>
        <dbReference type="ARBA" id="ARBA00022842"/>
    </source>
</evidence>
<dbReference type="RefSeq" id="WP_095656238.1">
    <property type="nucleotide sequence ID" value="NZ_NPOA01000010.1"/>
</dbReference>
<dbReference type="Proteomes" id="UP000218887">
    <property type="component" value="Unassembled WGS sequence"/>
</dbReference>
<dbReference type="InterPro" id="IPR005110">
    <property type="entry name" value="MoeA_linker/N"/>
</dbReference>
<dbReference type="EMBL" id="NPOA01000010">
    <property type="protein sequence ID" value="PAV28798.1"/>
    <property type="molecule type" value="Genomic_DNA"/>
</dbReference>
<dbReference type="PANTHER" id="PTHR10192:SF5">
    <property type="entry name" value="GEPHYRIN"/>
    <property type="match status" value="1"/>
</dbReference>
<dbReference type="Pfam" id="PF00994">
    <property type="entry name" value="MoCF_biosynth"/>
    <property type="match status" value="1"/>
</dbReference>
<keyword evidence="8 13" id="KW-0808">Transferase</keyword>
<dbReference type="Gene3D" id="2.40.340.10">
    <property type="entry name" value="MoeA, C-terminal, domain IV"/>
    <property type="match status" value="1"/>
</dbReference>
<dbReference type="InterPro" id="IPR001453">
    <property type="entry name" value="MoaB/Mog_dom"/>
</dbReference>
<reference evidence="15 16" key="1">
    <citation type="submission" date="2017-08" db="EMBL/GenBank/DDBJ databases">
        <title>Virgibacillus indicus sp. nov. and Virgibacillus profoundi sp. nov, two moderately halophilic bacteria isolated from marine sediment by using the Microfluidic Streak Plate.</title>
        <authorList>
            <person name="Xu B."/>
            <person name="Hu B."/>
            <person name="Wang J."/>
            <person name="Zhu Y."/>
            <person name="Huang L."/>
            <person name="Du W."/>
            <person name="Huang Y."/>
        </authorList>
    </citation>
    <scope>NUCLEOTIDE SEQUENCE [LARGE SCALE GENOMIC DNA]</scope>
    <source>
        <strain evidence="15 16">IO3-P3-H5</strain>
    </source>
</reference>
<dbReference type="OrthoDB" id="9804758at2"/>
<dbReference type="UniPathway" id="UPA00344"/>
<dbReference type="AlphaFoldDB" id="A0A2A2IBN9"/>
<dbReference type="Gene3D" id="3.40.980.10">
    <property type="entry name" value="MoaB/Mog-like domain"/>
    <property type="match status" value="1"/>
</dbReference>
<feature type="domain" description="MoaB/Mog" evidence="14">
    <location>
        <begin position="189"/>
        <end position="327"/>
    </location>
</feature>
<dbReference type="EC" id="2.10.1.1" evidence="5 13"/>
<dbReference type="InterPro" id="IPR005111">
    <property type="entry name" value="MoeA_C_domain_IV"/>
</dbReference>
<dbReference type="SUPFAM" id="SSF63882">
    <property type="entry name" value="MoeA N-terminal region -like"/>
    <property type="match status" value="1"/>
</dbReference>
<evidence type="ECO:0000256" key="11">
    <source>
        <dbReference type="ARBA" id="ARBA00023150"/>
    </source>
</evidence>
<dbReference type="InterPro" id="IPR036135">
    <property type="entry name" value="MoeA_linker/N_sf"/>
</dbReference>
<comment type="caution">
    <text evidence="15">The sequence shown here is derived from an EMBL/GenBank/DDBJ whole genome shotgun (WGS) entry which is preliminary data.</text>
</comment>
<evidence type="ECO:0000313" key="15">
    <source>
        <dbReference type="EMBL" id="PAV28798.1"/>
    </source>
</evidence>
<organism evidence="15 16">
    <name type="scientific">Virgibacillus profundi</name>
    <dbReference type="NCBI Taxonomy" id="2024555"/>
    <lineage>
        <taxon>Bacteria</taxon>
        <taxon>Bacillati</taxon>
        <taxon>Bacillota</taxon>
        <taxon>Bacilli</taxon>
        <taxon>Bacillales</taxon>
        <taxon>Bacillaceae</taxon>
        <taxon>Virgibacillus</taxon>
    </lineage>
</organism>
<name>A0A2A2IBN9_9BACI</name>
<evidence type="ECO:0000256" key="12">
    <source>
        <dbReference type="ARBA" id="ARBA00047317"/>
    </source>
</evidence>
<dbReference type="GO" id="GO:0005829">
    <property type="term" value="C:cytosol"/>
    <property type="evidence" value="ECO:0007669"/>
    <property type="project" value="TreeGrafter"/>
</dbReference>
<comment type="pathway">
    <text evidence="3 13">Cofactor biosynthesis; molybdopterin biosynthesis.</text>
</comment>